<dbReference type="NCBIfam" id="NF007739">
    <property type="entry name" value="PRK10419.1"/>
    <property type="match status" value="2"/>
</dbReference>
<dbReference type="PANTHER" id="PTHR43297:SF2">
    <property type="entry name" value="DIPEPTIDE TRANSPORT ATP-BINDING PROTEIN DPPD"/>
    <property type="match status" value="1"/>
</dbReference>
<accession>A0ABT6ZBE3</accession>
<organism evidence="10 11">
    <name type="scientific">Microbacterium dauci</name>
    <dbReference type="NCBI Taxonomy" id="3048008"/>
    <lineage>
        <taxon>Bacteria</taxon>
        <taxon>Bacillati</taxon>
        <taxon>Actinomycetota</taxon>
        <taxon>Actinomycetes</taxon>
        <taxon>Micrococcales</taxon>
        <taxon>Microbacteriaceae</taxon>
        <taxon>Microbacterium</taxon>
    </lineage>
</organism>
<gene>
    <name evidence="10" type="ORF">QNI14_03295</name>
</gene>
<dbReference type="Proteomes" id="UP001321481">
    <property type="component" value="Unassembled WGS sequence"/>
</dbReference>
<dbReference type="PROSITE" id="PS50893">
    <property type="entry name" value="ABC_TRANSPORTER_2"/>
    <property type="match status" value="2"/>
</dbReference>
<evidence type="ECO:0000256" key="1">
    <source>
        <dbReference type="ARBA" id="ARBA00004202"/>
    </source>
</evidence>
<feature type="domain" description="ABC transporter" evidence="9">
    <location>
        <begin position="19"/>
        <end position="269"/>
    </location>
</feature>
<evidence type="ECO:0000313" key="10">
    <source>
        <dbReference type="EMBL" id="MDJ1113474.1"/>
    </source>
</evidence>
<dbReference type="SUPFAM" id="SSF52540">
    <property type="entry name" value="P-loop containing nucleoside triphosphate hydrolases"/>
    <property type="match status" value="2"/>
</dbReference>
<proteinExistence type="inferred from homology"/>
<dbReference type="InterPro" id="IPR017871">
    <property type="entry name" value="ABC_transporter-like_CS"/>
</dbReference>
<feature type="domain" description="ABC transporter" evidence="9">
    <location>
        <begin position="317"/>
        <end position="562"/>
    </location>
</feature>
<dbReference type="InterPro" id="IPR003593">
    <property type="entry name" value="AAA+_ATPase"/>
</dbReference>
<name>A0ABT6ZBE3_9MICO</name>
<evidence type="ECO:0000256" key="2">
    <source>
        <dbReference type="ARBA" id="ARBA00005417"/>
    </source>
</evidence>
<evidence type="ECO:0000256" key="8">
    <source>
        <dbReference type="SAM" id="MobiDB-lite"/>
    </source>
</evidence>
<dbReference type="Pfam" id="PF00005">
    <property type="entry name" value="ABC_tran"/>
    <property type="match status" value="2"/>
</dbReference>
<dbReference type="InterPro" id="IPR003439">
    <property type="entry name" value="ABC_transporter-like_ATP-bd"/>
</dbReference>
<dbReference type="InterPro" id="IPR013563">
    <property type="entry name" value="Oligopep_ABC_C"/>
</dbReference>
<evidence type="ECO:0000256" key="4">
    <source>
        <dbReference type="ARBA" id="ARBA00022475"/>
    </source>
</evidence>
<evidence type="ECO:0000259" key="9">
    <source>
        <dbReference type="PROSITE" id="PS50893"/>
    </source>
</evidence>
<comment type="caution">
    <text evidence="10">The sequence shown here is derived from an EMBL/GenBank/DDBJ whole genome shotgun (WGS) entry which is preliminary data.</text>
</comment>
<reference evidence="10 11" key="1">
    <citation type="submission" date="2023-05" db="EMBL/GenBank/DDBJ databases">
        <title>Microbacterium dauci sp.nov., Isolated from Carrot Rhizosphere Soil.</title>
        <authorList>
            <person name="Xiao Z."/>
            <person name="Zheng J."/>
        </authorList>
    </citation>
    <scope>NUCLEOTIDE SEQUENCE [LARGE SCALE GENOMIC DNA]</scope>
    <source>
        <strain evidence="10 11">LX3-4</strain>
    </source>
</reference>
<comment type="subcellular location">
    <subcellularLocation>
        <location evidence="1">Cell membrane</location>
        <topology evidence="1">Peripheral membrane protein</topology>
    </subcellularLocation>
</comment>
<evidence type="ECO:0000256" key="7">
    <source>
        <dbReference type="ARBA" id="ARBA00023136"/>
    </source>
</evidence>
<dbReference type="PANTHER" id="PTHR43297">
    <property type="entry name" value="OLIGOPEPTIDE TRANSPORT ATP-BINDING PROTEIN APPD"/>
    <property type="match status" value="1"/>
</dbReference>
<dbReference type="InterPro" id="IPR027417">
    <property type="entry name" value="P-loop_NTPase"/>
</dbReference>
<keyword evidence="3" id="KW-0813">Transport</keyword>
<sequence length="620" mass="66772">MTHSMKAATAPAASAETILEVQDLGVDFWVEGQFYPAAIGMNYQLHRGEVLAIVGESGSGKSTSSMALLGLLPENARVSGSMKLRGREMQGMPDAELRALRGNEISVIFQEPMTALNPVYTVGFQIMEALRSHDRELVPAKAKERAIELLRMVEMPNPEQSFHKYPHQLSGGQRQRAMIAQSISCDPMLLIADEPTTALDVTVQAEILDLMRNLRTRLDSAIILITHDMGVVADLADRIMVMKNGVVVESGSVDEIFHAPQHEYTKSLLASVPHLGLGVLEPVEAGVTVEGVASVAAIREHATDKVQPSESGQAPILSFENVAIEYPKRGRIPAFRAADGIDLQVYPGEIMGLVGESGSGKTTLGRAAIGLLPIAEGKLTAVGTDISNASLKDLTAIRRRTGIVFQDPASSLNPRMPIGQSIGEPLLLAGEASGKELDRRVESLLSQVELPTSYRNRFPHELSGGQKQRVGIARALALAPELLVADEPTSALDVSVQARFLDLLQELQQQLKFACLFISHDLAVVDILAHRIAVMHHGKLVEVGTRDQILRGAKDPYTQRLIAAVPVPDPDQQRARREARAALIGGGTEHVPTVDAAQPATPSEPGIDQRRHGGSSAMGR</sequence>
<dbReference type="NCBIfam" id="NF008453">
    <property type="entry name" value="PRK11308.1"/>
    <property type="match status" value="2"/>
</dbReference>
<dbReference type="PROSITE" id="PS00211">
    <property type="entry name" value="ABC_TRANSPORTER_1"/>
    <property type="match status" value="2"/>
</dbReference>
<evidence type="ECO:0000256" key="5">
    <source>
        <dbReference type="ARBA" id="ARBA00022741"/>
    </source>
</evidence>
<feature type="region of interest" description="Disordered" evidence="8">
    <location>
        <begin position="584"/>
        <end position="620"/>
    </location>
</feature>
<keyword evidence="6 10" id="KW-0067">ATP-binding</keyword>
<dbReference type="CDD" id="cd03257">
    <property type="entry name" value="ABC_NikE_OppD_transporters"/>
    <property type="match status" value="2"/>
</dbReference>
<dbReference type="EMBL" id="JASJND010000001">
    <property type="protein sequence ID" value="MDJ1113474.1"/>
    <property type="molecule type" value="Genomic_DNA"/>
</dbReference>
<dbReference type="Gene3D" id="3.40.50.300">
    <property type="entry name" value="P-loop containing nucleotide triphosphate hydrolases"/>
    <property type="match status" value="2"/>
</dbReference>
<protein>
    <submittedName>
        <fullName evidence="10">ABC transporter ATP-binding protein</fullName>
    </submittedName>
</protein>
<dbReference type="SMART" id="SM00382">
    <property type="entry name" value="AAA"/>
    <property type="match status" value="2"/>
</dbReference>
<dbReference type="GO" id="GO:0005524">
    <property type="term" value="F:ATP binding"/>
    <property type="evidence" value="ECO:0007669"/>
    <property type="project" value="UniProtKB-KW"/>
</dbReference>
<dbReference type="RefSeq" id="WP_283714781.1">
    <property type="nucleotide sequence ID" value="NZ_JASJND010000001.1"/>
</dbReference>
<evidence type="ECO:0000313" key="11">
    <source>
        <dbReference type="Proteomes" id="UP001321481"/>
    </source>
</evidence>
<keyword evidence="5" id="KW-0547">Nucleotide-binding</keyword>
<dbReference type="InterPro" id="IPR050388">
    <property type="entry name" value="ABC_Ni/Peptide_Import"/>
</dbReference>
<keyword evidence="11" id="KW-1185">Reference proteome</keyword>
<keyword evidence="4" id="KW-1003">Cell membrane</keyword>
<comment type="similarity">
    <text evidence="2">Belongs to the ABC transporter superfamily.</text>
</comment>
<evidence type="ECO:0000256" key="6">
    <source>
        <dbReference type="ARBA" id="ARBA00022840"/>
    </source>
</evidence>
<dbReference type="Pfam" id="PF08352">
    <property type="entry name" value="oligo_HPY"/>
    <property type="match status" value="2"/>
</dbReference>
<evidence type="ECO:0000256" key="3">
    <source>
        <dbReference type="ARBA" id="ARBA00022448"/>
    </source>
</evidence>
<keyword evidence="7" id="KW-0472">Membrane</keyword>